<dbReference type="InterPro" id="IPR001128">
    <property type="entry name" value="Cyt_P450"/>
</dbReference>
<evidence type="ECO:0000256" key="3">
    <source>
        <dbReference type="ARBA" id="ARBA00022723"/>
    </source>
</evidence>
<name>A0A835QDV7_VANPL</name>
<feature type="region of interest" description="Disordered" evidence="6">
    <location>
        <begin position="450"/>
        <end position="514"/>
    </location>
</feature>
<dbReference type="Pfam" id="PF00067">
    <property type="entry name" value="p450"/>
    <property type="match status" value="1"/>
</dbReference>
<dbReference type="PRINTS" id="PR00463">
    <property type="entry name" value="EP450I"/>
</dbReference>
<dbReference type="GO" id="GO:0005506">
    <property type="term" value="F:iron ion binding"/>
    <property type="evidence" value="ECO:0007669"/>
    <property type="project" value="InterPro"/>
</dbReference>
<evidence type="ECO:0000256" key="1">
    <source>
        <dbReference type="ARBA" id="ARBA00010617"/>
    </source>
</evidence>
<proteinExistence type="inferred from homology"/>
<dbReference type="PANTHER" id="PTHR47944">
    <property type="entry name" value="CYTOCHROME P450 98A9"/>
    <property type="match status" value="1"/>
</dbReference>
<evidence type="ECO:0000256" key="6">
    <source>
        <dbReference type="SAM" id="MobiDB-lite"/>
    </source>
</evidence>
<keyword evidence="8" id="KW-1185">Reference proteome</keyword>
<comment type="similarity">
    <text evidence="1">Belongs to the cytochrome P450 family.</text>
</comment>
<dbReference type="EMBL" id="JADCNL010000008">
    <property type="protein sequence ID" value="KAG0469618.1"/>
    <property type="molecule type" value="Genomic_DNA"/>
</dbReference>
<dbReference type="InterPro" id="IPR036396">
    <property type="entry name" value="Cyt_P450_sf"/>
</dbReference>
<evidence type="ECO:0000256" key="4">
    <source>
        <dbReference type="ARBA" id="ARBA00023002"/>
    </source>
</evidence>
<evidence type="ECO:0000313" key="8">
    <source>
        <dbReference type="Proteomes" id="UP000636800"/>
    </source>
</evidence>
<dbReference type="PANTHER" id="PTHR47944:SF19">
    <property type="entry name" value="CYTOCHROME P450 77A4"/>
    <property type="match status" value="1"/>
</dbReference>
<gene>
    <name evidence="7" type="ORF">HPP92_016318</name>
</gene>
<keyword evidence="2" id="KW-0349">Heme</keyword>
<reference evidence="7 8" key="1">
    <citation type="journal article" date="2020" name="Nat. Food">
        <title>A phased Vanilla planifolia genome enables genetic improvement of flavour and production.</title>
        <authorList>
            <person name="Hasing T."/>
            <person name="Tang H."/>
            <person name="Brym M."/>
            <person name="Khazi F."/>
            <person name="Huang T."/>
            <person name="Chambers A.H."/>
        </authorList>
    </citation>
    <scope>NUCLEOTIDE SEQUENCE [LARGE SCALE GENOMIC DNA]</scope>
    <source>
        <tissue evidence="7">Leaf</tissue>
    </source>
</reference>
<dbReference type="Gene3D" id="1.10.630.10">
    <property type="entry name" value="Cytochrome P450"/>
    <property type="match status" value="1"/>
</dbReference>
<dbReference type="PRINTS" id="PR00385">
    <property type="entry name" value="P450"/>
</dbReference>
<dbReference type="SUPFAM" id="SSF48264">
    <property type="entry name" value="Cytochrome P450"/>
    <property type="match status" value="1"/>
</dbReference>
<dbReference type="AlphaFoldDB" id="A0A835QDV7"/>
<dbReference type="OrthoDB" id="1652966at2759"/>
<keyword evidence="4" id="KW-0560">Oxidoreductase</keyword>
<evidence type="ECO:0000313" key="7">
    <source>
        <dbReference type="EMBL" id="KAG0469618.1"/>
    </source>
</evidence>
<keyword evidence="5" id="KW-0408">Iron</keyword>
<dbReference type="GO" id="GO:0020037">
    <property type="term" value="F:heme binding"/>
    <property type="evidence" value="ECO:0007669"/>
    <property type="project" value="InterPro"/>
</dbReference>
<dbReference type="Proteomes" id="UP000636800">
    <property type="component" value="Unassembled WGS sequence"/>
</dbReference>
<organism evidence="7 8">
    <name type="scientific">Vanilla planifolia</name>
    <name type="common">Vanilla</name>
    <dbReference type="NCBI Taxonomy" id="51239"/>
    <lineage>
        <taxon>Eukaryota</taxon>
        <taxon>Viridiplantae</taxon>
        <taxon>Streptophyta</taxon>
        <taxon>Embryophyta</taxon>
        <taxon>Tracheophyta</taxon>
        <taxon>Spermatophyta</taxon>
        <taxon>Magnoliopsida</taxon>
        <taxon>Liliopsida</taxon>
        <taxon>Asparagales</taxon>
        <taxon>Orchidaceae</taxon>
        <taxon>Vanilloideae</taxon>
        <taxon>Vanilleae</taxon>
        <taxon>Vanilla</taxon>
    </lineage>
</organism>
<dbReference type="GO" id="GO:0004497">
    <property type="term" value="F:monooxygenase activity"/>
    <property type="evidence" value="ECO:0007669"/>
    <property type="project" value="InterPro"/>
</dbReference>
<sequence>MDFLDVVYMAAVLILAVLWWLHCFSSSDTSKANLPPGPRGWPLVGNLFQIILQRRPFMYIVRDLRRLYGPIFLLRMGQRTLVVVSSSDLIHEALVRRGPLFASRPPDSPTRIIFSSGKRTINSAPYGPLWRSLRRNLVSQLVSPSRLPSFSWIRHWAVSLLLSRLREASGGGAAAVEIMPHLRLTICSILACICFGVKVAEEKIKEIEEVLKEIMLMTTPKLADFLPALTPLFRSQLRAARKLRQRQLDCLLPLVRARRAFVERGVQDSDWEMLVPAGEAYVDSLLTLDAAGPLGDEELVTLCSEVMSAGTDTSATSLEWAMLHIVLDQPAQERLHREVAAAAVASGERIADEEDVEKMPYLTAVVKETLRRHPPSHFLLACRHAGGGARRVPHPGGGERGILHGMGDGGSRNMGTAEGVAAGEIHGRWGRVGHRRHGYQICEDDAVRCRPTNLPRRHPRHAACAPPTREHRSRVPVGGPARQPARPDRGLRFHRRNETPTPGRPQSEKLSKKS</sequence>
<protein>
    <recommendedName>
        <fullName evidence="9">Cytochrome P450</fullName>
    </recommendedName>
</protein>
<dbReference type="GO" id="GO:0016705">
    <property type="term" value="F:oxidoreductase activity, acting on paired donors, with incorporation or reduction of molecular oxygen"/>
    <property type="evidence" value="ECO:0007669"/>
    <property type="project" value="InterPro"/>
</dbReference>
<evidence type="ECO:0000256" key="5">
    <source>
        <dbReference type="ARBA" id="ARBA00023004"/>
    </source>
</evidence>
<accession>A0A835QDV7</accession>
<comment type="caution">
    <text evidence="7">The sequence shown here is derived from an EMBL/GenBank/DDBJ whole genome shotgun (WGS) entry which is preliminary data.</text>
</comment>
<keyword evidence="3" id="KW-0479">Metal-binding</keyword>
<evidence type="ECO:0008006" key="9">
    <source>
        <dbReference type="Google" id="ProtNLM"/>
    </source>
</evidence>
<evidence type="ECO:0000256" key="2">
    <source>
        <dbReference type="ARBA" id="ARBA00022617"/>
    </source>
</evidence>
<dbReference type="InterPro" id="IPR002401">
    <property type="entry name" value="Cyt_P450_E_grp-I"/>
</dbReference>